<protein>
    <submittedName>
        <fullName evidence="8">Uncharacterized protein</fullName>
    </submittedName>
</protein>
<organism evidence="8 9">
    <name type="scientific">Vibrio phage vB_VpaS_KF6</name>
    <dbReference type="NCBI Taxonomy" id="2041477"/>
    <lineage>
        <taxon>Viruses</taxon>
        <taxon>Duplodnaviria</taxon>
        <taxon>Heunggongvirae</taxon>
        <taxon>Uroviricota</taxon>
        <taxon>Caudoviricetes</taxon>
        <taxon>Mardecavirus</taxon>
        <taxon>Mardecavirus SSP002</taxon>
    </lineage>
</organism>
<feature type="region of interest" description="Disordered" evidence="7">
    <location>
        <begin position="322"/>
        <end position="379"/>
    </location>
</feature>
<dbReference type="GO" id="GO:0006281">
    <property type="term" value="P:DNA repair"/>
    <property type="evidence" value="ECO:0007669"/>
    <property type="project" value="UniProtKB-KW"/>
</dbReference>
<evidence type="ECO:0000313" key="9">
    <source>
        <dbReference type="Proteomes" id="UP000259921"/>
    </source>
</evidence>
<feature type="compositionally biased region" description="Basic and acidic residues" evidence="7">
    <location>
        <begin position="239"/>
        <end position="260"/>
    </location>
</feature>
<evidence type="ECO:0000256" key="3">
    <source>
        <dbReference type="ARBA" id="ARBA00022763"/>
    </source>
</evidence>
<evidence type="ECO:0000256" key="1">
    <source>
        <dbReference type="ARBA" id="ARBA00022705"/>
    </source>
</evidence>
<evidence type="ECO:0000256" key="2">
    <source>
        <dbReference type="ARBA" id="ARBA00022723"/>
    </source>
</evidence>
<dbReference type="Proteomes" id="UP000259921">
    <property type="component" value="Segment"/>
</dbReference>
<feature type="region of interest" description="Disordered" evidence="7">
    <location>
        <begin position="231"/>
        <end position="283"/>
    </location>
</feature>
<reference evidence="8 9" key="1">
    <citation type="submission" date="2017-08" db="EMBL/GenBank/DDBJ databases">
        <title>Complete genome sequence of bacteriophage vB_VpaS_KF6.</title>
        <authorList>
            <person name="Yu J."/>
            <person name="Kwak S.-J."/>
            <person name="Lim J.-A."/>
            <person name="Chang H.-J."/>
        </authorList>
    </citation>
    <scope>NUCLEOTIDE SEQUENCE [LARGE SCALE GENOMIC DNA]</scope>
</reference>
<dbReference type="GO" id="GO:0003697">
    <property type="term" value="F:single-stranded DNA binding"/>
    <property type="evidence" value="ECO:0007669"/>
    <property type="project" value="InterPro"/>
</dbReference>
<accession>A0A384WK94</accession>
<dbReference type="Gene3D" id="3.90.198.10">
    <property type="entry name" value="Replication Fork Single-Stranded Dna Binding Protein"/>
    <property type="match status" value="1"/>
</dbReference>
<feature type="compositionally biased region" description="Basic and acidic residues" evidence="7">
    <location>
        <begin position="344"/>
        <end position="355"/>
    </location>
</feature>
<gene>
    <name evidence="8" type="ORF">KF6_068</name>
</gene>
<name>A0A384WK94_9CAUD</name>
<keyword evidence="6" id="KW-0234">DNA repair</keyword>
<evidence type="ECO:0000256" key="6">
    <source>
        <dbReference type="ARBA" id="ARBA00023204"/>
    </source>
</evidence>
<dbReference type="GO" id="GO:0006260">
    <property type="term" value="P:DNA replication"/>
    <property type="evidence" value="ECO:0007669"/>
    <property type="project" value="UniProtKB-KW"/>
</dbReference>
<dbReference type="InterPro" id="IPR044947">
    <property type="entry name" value="Phage_T4_Gp32_ssDNA-bd_sf"/>
</dbReference>
<sequence>MSRRNRNSGGRKGFEYKKRSKEQVQKRAEQQSGDFKSIFKEGIKMYKPKKGDNAIRILPATWEDPEHYALDVHIHYGVGADEERVLALHEMLGEDDPIREMRMEYEADGNKEMAKACRPGRACAMWVVDMDNEAEGPQMYLAPPTVDAGIAQVSIDKRSGEMFDIDDPENGYEVYFTKQGEGMNTKYVGFQLARTPSEVDEEHLDYAIDNPIPDCLVYLEYEEIEKMIAGWTPTPRGKGGKDDKGKEKQKSYRGRDRDRNDGDDDDRDSKSGGDRGDSDYNYDDVLKAEWDELEDIIELEELDIDPNDFDEDDTEGCAKAILEELGIEKPKPTRSSRGGRGSRRGGDSDDGDSRSSRRRGRGGDDDDRSERVRGMRRNR</sequence>
<keyword evidence="2" id="KW-0479">Metal-binding</keyword>
<evidence type="ECO:0000256" key="5">
    <source>
        <dbReference type="ARBA" id="ARBA00023125"/>
    </source>
</evidence>
<dbReference type="GO" id="GO:0046872">
    <property type="term" value="F:metal ion binding"/>
    <property type="evidence" value="ECO:0007669"/>
    <property type="project" value="UniProtKB-KW"/>
</dbReference>
<keyword evidence="4" id="KW-0862">Zinc</keyword>
<feature type="compositionally biased region" description="Basic and acidic residues" evidence="7">
    <location>
        <begin position="12"/>
        <end position="29"/>
    </location>
</feature>
<keyword evidence="3" id="KW-0227">DNA damage</keyword>
<proteinExistence type="predicted"/>
<feature type="compositionally biased region" description="Basic and acidic residues" evidence="7">
    <location>
        <begin position="267"/>
        <end position="283"/>
    </location>
</feature>
<evidence type="ECO:0000256" key="4">
    <source>
        <dbReference type="ARBA" id="ARBA00022833"/>
    </source>
</evidence>
<keyword evidence="5" id="KW-0238">DNA-binding</keyword>
<dbReference type="EMBL" id="MF754116">
    <property type="protein sequence ID" value="ATI19476.1"/>
    <property type="molecule type" value="Genomic_DNA"/>
</dbReference>
<keyword evidence="1" id="KW-0235">DNA replication</keyword>
<evidence type="ECO:0000256" key="7">
    <source>
        <dbReference type="SAM" id="MobiDB-lite"/>
    </source>
</evidence>
<feature type="region of interest" description="Disordered" evidence="7">
    <location>
        <begin position="1"/>
        <end position="33"/>
    </location>
</feature>
<evidence type="ECO:0000313" key="8">
    <source>
        <dbReference type="EMBL" id="ATI19476.1"/>
    </source>
</evidence>